<sequence length="85" mass="9425">MSLSPHDGSWGSEARDECVCLSIQTQDPRLISHLEAKAPSEWRTLAFWYPTCPVAIGRYLGGGMKPGEWIKEVGEDVNLDDFNGT</sequence>
<evidence type="ECO:0000313" key="1">
    <source>
        <dbReference type="EMBL" id="MXQ95939.1"/>
    </source>
</evidence>
<reference evidence="1" key="1">
    <citation type="submission" date="2019-10" db="EMBL/GenBank/DDBJ databases">
        <title>The sequence and de novo assembly of the wild yak genome.</title>
        <authorList>
            <person name="Liu Y."/>
        </authorList>
    </citation>
    <scope>NUCLEOTIDE SEQUENCE [LARGE SCALE GENOMIC DNA]</scope>
    <source>
        <strain evidence="1">WY2019</strain>
    </source>
</reference>
<name>A0A6B0S0F7_9CETA</name>
<accession>A0A6B0S0F7</accession>
<dbReference type="AlphaFoldDB" id="A0A6B0S0F7"/>
<dbReference type="EMBL" id="VBQZ03000149">
    <property type="protein sequence ID" value="MXQ95939.1"/>
    <property type="molecule type" value="Genomic_DNA"/>
</dbReference>
<comment type="caution">
    <text evidence="1">The sequence shown here is derived from an EMBL/GenBank/DDBJ whole genome shotgun (WGS) entry which is preliminary data.</text>
</comment>
<keyword evidence="2" id="KW-1185">Reference proteome</keyword>
<evidence type="ECO:0000313" key="2">
    <source>
        <dbReference type="Proteomes" id="UP000322234"/>
    </source>
</evidence>
<gene>
    <name evidence="1" type="ORF">E5288_WYG015230</name>
</gene>
<dbReference type="Proteomes" id="UP000322234">
    <property type="component" value="Unassembled WGS sequence"/>
</dbReference>
<proteinExistence type="predicted"/>
<organism evidence="1 2">
    <name type="scientific">Bos mutus</name>
    <name type="common">wild yak</name>
    <dbReference type="NCBI Taxonomy" id="72004"/>
    <lineage>
        <taxon>Eukaryota</taxon>
        <taxon>Metazoa</taxon>
        <taxon>Chordata</taxon>
        <taxon>Craniata</taxon>
        <taxon>Vertebrata</taxon>
        <taxon>Euteleostomi</taxon>
        <taxon>Mammalia</taxon>
        <taxon>Eutheria</taxon>
        <taxon>Laurasiatheria</taxon>
        <taxon>Artiodactyla</taxon>
        <taxon>Ruminantia</taxon>
        <taxon>Pecora</taxon>
        <taxon>Bovidae</taxon>
        <taxon>Bovinae</taxon>
        <taxon>Bos</taxon>
    </lineage>
</organism>
<protein>
    <submittedName>
        <fullName evidence="1">Uncharacterized protein</fullName>
    </submittedName>
</protein>